<dbReference type="PROSITE" id="PS01056">
    <property type="entry name" value="DNA_LIGASE_N2"/>
    <property type="match status" value="1"/>
</dbReference>
<protein>
    <recommendedName>
        <fullName evidence="10">DNA ligase</fullName>
        <ecNumber evidence="10">6.5.1.2</ecNumber>
    </recommendedName>
    <alternativeName>
        <fullName evidence="10">Polydeoxyribonucleotide synthase [NAD(+)]</fullName>
    </alternativeName>
</protein>
<keyword evidence="6 10" id="KW-0460">Magnesium</keyword>
<name>A0A2K9DJG9_9MICO</name>
<dbReference type="GO" id="GO:0006281">
    <property type="term" value="P:DNA repair"/>
    <property type="evidence" value="ECO:0007669"/>
    <property type="project" value="UniProtKB-KW"/>
</dbReference>
<dbReference type="SMART" id="SM00292">
    <property type="entry name" value="BRCT"/>
    <property type="match status" value="1"/>
</dbReference>
<keyword evidence="8 10" id="KW-0234">DNA repair</keyword>
<dbReference type="Pfam" id="PF12826">
    <property type="entry name" value="HHH_2"/>
    <property type="match status" value="1"/>
</dbReference>
<keyword evidence="2 10" id="KW-0235">DNA replication</keyword>
<dbReference type="AlphaFoldDB" id="A0A2K9DJG9"/>
<dbReference type="RefSeq" id="WP_016464974.1">
    <property type="nucleotide sequence ID" value="NZ_CP025299.1"/>
</dbReference>
<dbReference type="KEGG" id="mhos:CXR34_09005"/>
<dbReference type="InterPro" id="IPR013839">
    <property type="entry name" value="DNAligase_adenylation"/>
</dbReference>
<dbReference type="Proteomes" id="UP000233276">
    <property type="component" value="Chromosome"/>
</dbReference>
<dbReference type="NCBIfam" id="NF005932">
    <property type="entry name" value="PRK07956.1"/>
    <property type="match status" value="1"/>
</dbReference>
<dbReference type="SUPFAM" id="SSF47781">
    <property type="entry name" value="RuvA domain 2-like"/>
    <property type="match status" value="1"/>
</dbReference>
<comment type="catalytic activity">
    <reaction evidence="9 10">
        <text>NAD(+) + (deoxyribonucleotide)n-3'-hydroxyl + 5'-phospho-(deoxyribonucleotide)m = (deoxyribonucleotide)n+m + AMP + beta-nicotinamide D-nucleotide.</text>
        <dbReference type="EC" id="6.5.1.2"/>
    </reaction>
</comment>
<keyword evidence="10" id="KW-0464">Manganese</keyword>
<dbReference type="GO" id="GO:0003911">
    <property type="term" value="F:DNA ligase (NAD+) activity"/>
    <property type="evidence" value="ECO:0007669"/>
    <property type="project" value="UniProtKB-UniRule"/>
</dbReference>
<feature type="binding site" evidence="10">
    <location>
        <position position="177"/>
    </location>
    <ligand>
        <name>NAD(+)</name>
        <dbReference type="ChEBI" id="CHEBI:57540"/>
    </ligand>
</feature>
<dbReference type="Gene3D" id="2.40.50.140">
    <property type="entry name" value="Nucleic acid-binding proteins"/>
    <property type="match status" value="1"/>
</dbReference>
<dbReference type="Pfam" id="PF01653">
    <property type="entry name" value="DNA_ligase_aden"/>
    <property type="match status" value="1"/>
</dbReference>
<evidence type="ECO:0000256" key="5">
    <source>
        <dbReference type="ARBA" id="ARBA00022833"/>
    </source>
</evidence>
<keyword evidence="5 10" id="KW-0862">Zinc</keyword>
<dbReference type="InterPro" id="IPR013840">
    <property type="entry name" value="DNAligase_N"/>
</dbReference>
<dbReference type="InterPro" id="IPR004150">
    <property type="entry name" value="NAD_DNA_ligase_OB"/>
</dbReference>
<evidence type="ECO:0000256" key="10">
    <source>
        <dbReference type="HAMAP-Rule" id="MF_01588"/>
    </source>
</evidence>
<dbReference type="Gene3D" id="1.10.287.610">
    <property type="entry name" value="Helix hairpin bin"/>
    <property type="match status" value="1"/>
</dbReference>
<feature type="binding site" evidence="10">
    <location>
        <position position="137"/>
    </location>
    <ligand>
        <name>NAD(+)</name>
        <dbReference type="ChEBI" id="CHEBI:57540"/>
    </ligand>
</feature>
<dbReference type="SUPFAM" id="SSF50249">
    <property type="entry name" value="Nucleic acid-binding proteins"/>
    <property type="match status" value="1"/>
</dbReference>
<dbReference type="CDD" id="cd17748">
    <property type="entry name" value="BRCT_DNA_ligase_like"/>
    <property type="match status" value="1"/>
</dbReference>
<evidence type="ECO:0000259" key="11">
    <source>
        <dbReference type="PROSITE" id="PS50172"/>
    </source>
</evidence>
<evidence type="ECO:0000256" key="2">
    <source>
        <dbReference type="ARBA" id="ARBA00022705"/>
    </source>
</evidence>
<evidence type="ECO:0000256" key="1">
    <source>
        <dbReference type="ARBA" id="ARBA00022598"/>
    </source>
</evidence>
<sequence length="668" mass="71149">MNAFHERSDYTAAVERAVQAAGAYYDGYTPMMTDAEYDELLAGIQAYERENPDHVVEHGLFTVVAAGVGPAGDVPHPTPMLSLEKVKSEADIRRLLERVMDVSGGHESTLVSVQPKLDGIAIRAIYSDAKLAQVVTRGDGQAGEDVTERVLREGVIVNGLPEFIGTSAPVGFEVRGELVMTVDDFARSNANRIASGKVGFANPRNAAAGSVRAETLGYEVQMTFVTYEHDGIPADSAAADAFIYADQLPGAKTASARQYRGVIMALEEFGAMRAEYSYPTDGAVIKAIDPAVRSRMGSGSRSPKWAVAYKYEAQTGETTIRDILVEVGRTGNLSFTAVFDPVLVDGSTISRASLHNTSLIAEKDIRIGSKATVYKANDIIPQVLSVTNDETTVPWAPPTEDADGFPYVQRGKFLTSTNPAESVGALIRYAASRDVLDIDGLGSEIADALVDGNRVERLDHLFTLTEEQLANLPMGETSTGAVRRLGVANAAKVYANIQRAKSQPLNRVITALGVRMTGRTFGRRLAAHFRSLDALLAATPNDLQRVEGIAAGRAEVIYAGVQKNRTVIENLIDLGVASEAETPAAGADLLTGLSVVVTGSTKGTKLEAYGRNEMNELIERHGGKSSGSVSKNTSLLVAGDGAGSKLAKAQELGIETITPDEFAERIGL</sequence>
<feature type="binding site" evidence="10">
    <location>
        <position position="310"/>
    </location>
    <ligand>
        <name>NAD(+)</name>
        <dbReference type="ChEBI" id="CHEBI:57540"/>
    </ligand>
</feature>
<comment type="cofactor">
    <cofactor evidence="10">
        <name>Mg(2+)</name>
        <dbReference type="ChEBI" id="CHEBI:18420"/>
    </cofactor>
    <cofactor evidence="10">
        <name>Mn(2+)</name>
        <dbReference type="ChEBI" id="CHEBI:29035"/>
    </cofactor>
</comment>
<evidence type="ECO:0000313" key="12">
    <source>
        <dbReference type="EMBL" id="AUG31159.1"/>
    </source>
</evidence>
<gene>
    <name evidence="10" type="primary">ligA</name>
    <name evidence="12" type="ORF">CXR34_09005</name>
</gene>
<accession>A0A2K9DJG9</accession>
<dbReference type="Gene3D" id="3.40.50.10190">
    <property type="entry name" value="BRCT domain"/>
    <property type="match status" value="1"/>
</dbReference>
<dbReference type="PROSITE" id="PS50172">
    <property type="entry name" value="BRCT"/>
    <property type="match status" value="1"/>
</dbReference>
<dbReference type="PIRSF" id="PIRSF001604">
    <property type="entry name" value="LigA"/>
    <property type="match status" value="1"/>
</dbReference>
<feature type="binding site" evidence="10">
    <location>
        <position position="286"/>
    </location>
    <ligand>
        <name>NAD(+)</name>
        <dbReference type="ChEBI" id="CHEBI:57540"/>
    </ligand>
</feature>
<keyword evidence="4 10" id="KW-0227">DNA damage</keyword>
<dbReference type="InterPro" id="IPR036420">
    <property type="entry name" value="BRCT_dom_sf"/>
</dbReference>
<dbReference type="InterPro" id="IPR041663">
    <property type="entry name" value="DisA/LigA_HHH"/>
</dbReference>
<comment type="similarity">
    <text evidence="10">Belongs to the NAD-dependent DNA ligase family. LigA subfamily.</text>
</comment>
<dbReference type="InterPro" id="IPR033136">
    <property type="entry name" value="DNA_ligase_CS"/>
</dbReference>
<dbReference type="GO" id="GO:0046872">
    <property type="term" value="F:metal ion binding"/>
    <property type="evidence" value="ECO:0007669"/>
    <property type="project" value="UniProtKB-KW"/>
</dbReference>
<feature type="binding site" evidence="10">
    <location>
        <begin position="34"/>
        <end position="38"/>
    </location>
    <ligand>
        <name>NAD(+)</name>
        <dbReference type="ChEBI" id="CHEBI:57540"/>
    </ligand>
</feature>
<evidence type="ECO:0000256" key="9">
    <source>
        <dbReference type="ARBA" id="ARBA00034005"/>
    </source>
</evidence>
<dbReference type="InterPro" id="IPR012340">
    <property type="entry name" value="NA-bd_OB-fold"/>
</dbReference>
<reference evidence="12 13" key="1">
    <citation type="submission" date="2017-12" db="EMBL/GenBank/DDBJ databases">
        <title>Isolation and characterization of estrogens degradatiion strain Microbacterium hominis SJTG1.</title>
        <authorList>
            <person name="Xiong W."/>
            <person name="Yin C."/>
            <person name="Zheng D."/>
            <person name="Liang R."/>
        </authorList>
    </citation>
    <scope>NUCLEOTIDE SEQUENCE [LARGE SCALE GENOMIC DNA]</scope>
    <source>
        <strain evidence="12 13">SJTG1</strain>
    </source>
</reference>
<comment type="caution">
    <text evidence="10">Lacks conserved residue(s) required for the propagation of feature annotation.</text>
</comment>
<dbReference type="HAMAP" id="MF_01588">
    <property type="entry name" value="DNA_ligase_A"/>
    <property type="match status" value="1"/>
</dbReference>
<dbReference type="Pfam" id="PF03120">
    <property type="entry name" value="OB_DNA_ligase"/>
    <property type="match status" value="1"/>
</dbReference>
<evidence type="ECO:0000256" key="4">
    <source>
        <dbReference type="ARBA" id="ARBA00022763"/>
    </source>
</evidence>
<dbReference type="EC" id="6.5.1.2" evidence="10"/>
<dbReference type="InterPro" id="IPR010994">
    <property type="entry name" value="RuvA_2-like"/>
</dbReference>
<keyword evidence="3 10" id="KW-0479">Metal-binding</keyword>
<evidence type="ECO:0000313" key="13">
    <source>
        <dbReference type="Proteomes" id="UP000233276"/>
    </source>
</evidence>
<dbReference type="InterPro" id="IPR001679">
    <property type="entry name" value="DNA_ligase"/>
</dbReference>
<keyword evidence="1 10" id="KW-0436">Ligase</keyword>
<dbReference type="InterPro" id="IPR001357">
    <property type="entry name" value="BRCT_dom"/>
</dbReference>
<evidence type="ECO:0000256" key="6">
    <source>
        <dbReference type="ARBA" id="ARBA00022842"/>
    </source>
</evidence>
<dbReference type="GO" id="GO:0006260">
    <property type="term" value="P:DNA replication"/>
    <property type="evidence" value="ECO:0007669"/>
    <property type="project" value="UniProtKB-KW"/>
</dbReference>
<dbReference type="SMART" id="SM00532">
    <property type="entry name" value="LIGANc"/>
    <property type="match status" value="1"/>
</dbReference>
<dbReference type="SUPFAM" id="SSF52113">
    <property type="entry name" value="BRCT domain"/>
    <property type="match status" value="1"/>
</dbReference>
<organism evidence="12 13">
    <name type="scientific">Microbacterium hominis</name>
    <dbReference type="NCBI Taxonomy" id="162426"/>
    <lineage>
        <taxon>Bacteria</taxon>
        <taxon>Bacillati</taxon>
        <taxon>Actinomycetota</taxon>
        <taxon>Actinomycetes</taxon>
        <taxon>Micrococcales</taxon>
        <taxon>Microbacteriaceae</taxon>
        <taxon>Microbacterium</taxon>
    </lineage>
</organism>
<feature type="active site" description="N6-AMP-lysine intermediate" evidence="10">
    <location>
        <position position="116"/>
    </location>
</feature>
<evidence type="ECO:0000256" key="7">
    <source>
        <dbReference type="ARBA" id="ARBA00023027"/>
    </source>
</evidence>
<dbReference type="EMBL" id="CP025299">
    <property type="protein sequence ID" value="AUG31159.1"/>
    <property type="molecule type" value="Genomic_DNA"/>
</dbReference>
<dbReference type="Gene3D" id="3.30.470.30">
    <property type="entry name" value="DNA ligase/mRNA capping enzyme"/>
    <property type="match status" value="1"/>
</dbReference>
<dbReference type="SUPFAM" id="SSF56091">
    <property type="entry name" value="DNA ligase/mRNA capping enzyme, catalytic domain"/>
    <property type="match status" value="1"/>
</dbReference>
<proteinExistence type="inferred from homology"/>
<dbReference type="Gene3D" id="1.10.150.20">
    <property type="entry name" value="5' to 3' exonuclease, C-terminal subdomain"/>
    <property type="match status" value="2"/>
</dbReference>
<feature type="domain" description="BRCT" evidence="11">
    <location>
        <begin position="585"/>
        <end position="668"/>
    </location>
</feature>
<evidence type="ECO:0000256" key="3">
    <source>
        <dbReference type="ARBA" id="ARBA00022723"/>
    </source>
</evidence>
<comment type="function">
    <text evidence="10">DNA ligase that catalyzes the formation of phosphodiester linkages between 5'-phosphoryl and 3'-hydroxyl groups in double-stranded DNA using NAD as a coenzyme and as the energy source for the reaction. It is essential for DNA replication and repair of damaged DNA.</text>
</comment>
<evidence type="ECO:0000256" key="8">
    <source>
        <dbReference type="ARBA" id="ARBA00023204"/>
    </source>
</evidence>
<keyword evidence="7 10" id="KW-0520">NAD</keyword>
<feature type="binding site" evidence="10">
    <location>
        <begin position="82"/>
        <end position="83"/>
    </location>
    <ligand>
        <name>NAD(+)</name>
        <dbReference type="ChEBI" id="CHEBI:57540"/>
    </ligand>
</feature>
<dbReference type="Pfam" id="PF00533">
    <property type="entry name" value="BRCT"/>
    <property type="match status" value="1"/>
</dbReference>